<dbReference type="PANTHER" id="PTHR34145">
    <property type="entry name" value="OS02G0105600 PROTEIN"/>
    <property type="match status" value="1"/>
</dbReference>
<gene>
    <name evidence="5" type="primary">LOC113735494</name>
</gene>
<feature type="domain" description="F-box" evidence="2">
    <location>
        <begin position="5"/>
        <end position="39"/>
    </location>
</feature>
<accession>A0A6P6WXY5</accession>
<evidence type="ECO:0000313" key="5">
    <source>
        <dbReference type="RefSeq" id="XP_027118297.1"/>
    </source>
</evidence>
<feature type="domain" description="At1g61320/AtMIF1 LRR" evidence="3">
    <location>
        <begin position="94"/>
        <end position="347"/>
    </location>
</feature>
<proteinExistence type="predicted"/>
<dbReference type="InterPro" id="IPR055357">
    <property type="entry name" value="LRR_At1g61320_AtMIF1"/>
</dbReference>
<dbReference type="AlphaFoldDB" id="A0A6P6WXY5"/>
<name>A0A6P6WXY5_COFAR</name>
<dbReference type="InterPro" id="IPR001810">
    <property type="entry name" value="F-box_dom"/>
</dbReference>
<dbReference type="GeneID" id="113735494"/>
<dbReference type="InterPro" id="IPR053772">
    <property type="entry name" value="At1g61320/At1g61330-like"/>
</dbReference>
<evidence type="ECO:0000259" key="3">
    <source>
        <dbReference type="Pfam" id="PF23622"/>
    </source>
</evidence>
<keyword evidence="4" id="KW-1185">Reference proteome</keyword>
<dbReference type="OrthoDB" id="883325at2759"/>
<evidence type="ECO:0000313" key="4">
    <source>
        <dbReference type="Proteomes" id="UP001652660"/>
    </source>
</evidence>
<reference evidence="5" key="2">
    <citation type="submission" date="2025-08" db="UniProtKB">
        <authorList>
            <consortium name="RefSeq"/>
        </authorList>
    </citation>
    <scope>IDENTIFICATION</scope>
    <source>
        <tissue evidence="5">Leaves</tissue>
    </source>
</reference>
<feature type="compositionally biased region" description="Basic and acidic residues" evidence="1">
    <location>
        <begin position="567"/>
        <end position="584"/>
    </location>
</feature>
<dbReference type="Proteomes" id="UP001652660">
    <property type="component" value="Chromosome 3c"/>
</dbReference>
<dbReference type="SUPFAM" id="SSF81383">
    <property type="entry name" value="F-box domain"/>
    <property type="match status" value="1"/>
</dbReference>
<dbReference type="SUPFAM" id="SSF52058">
    <property type="entry name" value="L domain-like"/>
    <property type="match status" value="1"/>
</dbReference>
<dbReference type="Gene3D" id="3.80.10.10">
    <property type="entry name" value="Ribonuclease Inhibitor"/>
    <property type="match status" value="1"/>
</dbReference>
<organism evidence="4 5">
    <name type="scientific">Coffea arabica</name>
    <name type="common">Arabian coffee</name>
    <dbReference type="NCBI Taxonomy" id="13443"/>
    <lineage>
        <taxon>Eukaryota</taxon>
        <taxon>Viridiplantae</taxon>
        <taxon>Streptophyta</taxon>
        <taxon>Embryophyta</taxon>
        <taxon>Tracheophyta</taxon>
        <taxon>Spermatophyta</taxon>
        <taxon>Magnoliopsida</taxon>
        <taxon>eudicotyledons</taxon>
        <taxon>Gunneridae</taxon>
        <taxon>Pentapetalae</taxon>
        <taxon>asterids</taxon>
        <taxon>lamiids</taxon>
        <taxon>Gentianales</taxon>
        <taxon>Rubiaceae</taxon>
        <taxon>Ixoroideae</taxon>
        <taxon>Gardenieae complex</taxon>
        <taxon>Bertiereae - Coffeeae clade</taxon>
        <taxon>Coffeeae</taxon>
        <taxon>Coffea</taxon>
    </lineage>
</organism>
<reference evidence="4" key="1">
    <citation type="journal article" date="2025" name="Foods">
        <title>Unveiling the Microbial Signatures of Arabica Coffee Cherries: Insights into Ripeness Specific Diversity, Functional Traits, and Implications for Quality and Safety.</title>
        <authorList>
            <consortium name="RefSeq"/>
            <person name="Tenea G.N."/>
            <person name="Cifuentes V."/>
            <person name="Reyes P."/>
            <person name="Cevallos-Vallejos M."/>
        </authorList>
    </citation>
    <scope>NUCLEOTIDE SEQUENCE [LARGE SCALE GENOMIC DNA]</scope>
</reference>
<dbReference type="Pfam" id="PF00646">
    <property type="entry name" value="F-box"/>
    <property type="match status" value="1"/>
</dbReference>
<protein>
    <submittedName>
        <fullName evidence="5">F-box/LRR-repeat protein At5g38386</fullName>
    </submittedName>
</protein>
<dbReference type="InterPro" id="IPR036047">
    <property type="entry name" value="F-box-like_dom_sf"/>
</dbReference>
<evidence type="ECO:0000259" key="2">
    <source>
        <dbReference type="Pfam" id="PF00646"/>
    </source>
</evidence>
<dbReference type="RefSeq" id="XP_027118297.1">
    <property type="nucleotide sequence ID" value="XM_027262496.1"/>
</dbReference>
<sequence>MASMDDMPEDIINHISSFLSYKQATKTSVLSKSWLNAWRARPTVSLTLDYENFSEELEEEGGYRFWDTRTKDKRNRKFSKHVRRTLKNCTKEKMGIEEFMLVVRGIFMWDSLIKRCLQVAVTSGVKKLYLDLCGSYLPEIFFEAKSVVDVSLRELELVEQSMENIRGFDHLKRLSLYMVQLDNVTFEHMISCCLSIEILEITYCGGDEFSQYFDVPDLDNLWEFTVKLKRDQSLILHEAPNLESLFCSSHEDFIRNIDDWTPCWLDLRSSQYKNLKTLVLYAVGHCYKILIQMEHRFPHLENLTIQYCQDLKRIKIKSDSLKEIQLADNWGLNKAQFDIPSIVRFVFADNECKIIPVLSFIAASGHWTSDISISWVGNLDTSWFFKLQRLLASLVQSKISVSLEVGGTMSFDFNEIRDNLTYHGPQEVHELTLNSHRESLLSSPVPVLDVLFQICRPKTIRQHWIDILRKNIETLKLLYDGLILRKNQEQSHNLQQLKFWQNNLKGLKVEIFKSRLVWEGDLRKYYAGKQREQQLEALDWENFLKVVNTHSNALIHFGLEWKASVEPEGTKRKATDKPREEKSSKRSNSKVV</sequence>
<feature type="region of interest" description="Disordered" evidence="1">
    <location>
        <begin position="567"/>
        <end position="592"/>
    </location>
</feature>
<dbReference type="InterPro" id="IPR032675">
    <property type="entry name" value="LRR_dom_sf"/>
</dbReference>
<evidence type="ECO:0000256" key="1">
    <source>
        <dbReference type="SAM" id="MobiDB-lite"/>
    </source>
</evidence>
<dbReference type="Pfam" id="PF23622">
    <property type="entry name" value="LRR_At1g61320_AtMIF1"/>
    <property type="match status" value="1"/>
</dbReference>